<accession>A0ABQ8LXE8</accession>
<comment type="caution">
    <text evidence="4">The sequence shown here is derived from an EMBL/GenBank/DDBJ whole genome shotgun (WGS) entry which is preliminary data.</text>
</comment>
<evidence type="ECO:0000256" key="2">
    <source>
        <dbReference type="ARBA" id="ARBA00022679"/>
    </source>
</evidence>
<proteinExistence type="inferred from homology"/>
<feature type="domain" description="Sulfotransferase" evidence="3">
    <location>
        <begin position="313"/>
        <end position="556"/>
    </location>
</feature>
<dbReference type="Pfam" id="PF00685">
    <property type="entry name" value="Sulfotransfer_1"/>
    <property type="match status" value="4"/>
</dbReference>
<dbReference type="PANTHER" id="PTHR11783">
    <property type="entry name" value="SULFOTRANSFERASE SULT"/>
    <property type="match status" value="1"/>
</dbReference>
<dbReference type="EMBL" id="JACTAM010000016">
    <property type="protein sequence ID" value="KAI2654946.1"/>
    <property type="molecule type" value="Genomic_DNA"/>
</dbReference>
<feature type="domain" description="Sulfotransferase" evidence="3">
    <location>
        <begin position="608"/>
        <end position="852"/>
    </location>
</feature>
<evidence type="ECO:0000259" key="3">
    <source>
        <dbReference type="Pfam" id="PF00685"/>
    </source>
</evidence>
<keyword evidence="2" id="KW-0808">Transferase</keyword>
<dbReference type="SUPFAM" id="SSF52540">
    <property type="entry name" value="P-loop containing nucleoside triphosphate hydrolases"/>
    <property type="match status" value="4"/>
</dbReference>
<name>A0ABQ8LXE8_LABRO</name>
<dbReference type="InterPro" id="IPR000863">
    <property type="entry name" value="Sulfotransferase_dom"/>
</dbReference>
<keyword evidence="5" id="KW-1185">Reference proteome</keyword>
<organism evidence="4 5">
    <name type="scientific">Labeo rohita</name>
    <name type="common">Indian major carp</name>
    <name type="synonym">Cyprinus rohita</name>
    <dbReference type="NCBI Taxonomy" id="84645"/>
    <lineage>
        <taxon>Eukaryota</taxon>
        <taxon>Metazoa</taxon>
        <taxon>Chordata</taxon>
        <taxon>Craniata</taxon>
        <taxon>Vertebrata</taxon>
        <taxon>Euteleostomi</taxon>
        <taxon>Actinopterygii</taxon>
        <taxon>Neopterygii</taxon>
        <taxon>Teleostei</taxon>
        <taxon>Ostariophysi</taxon>
        <taxon>Cypriniformes</taxon>
        <taxon>Cyprinidae</taxon>
        <taxon>Labeoninae</taxon>
        <taxon>Labeonini</taxon>
        <taxon>Labeo</taxon>
    </lineage>
</organism>
<dbReference type="Gene3D" id="3.40.50.300">
    <property type="entry name" value="P-loop containing nucleotide triphosphate hydrolases"/>
    <property type="match status" value="4"/>
</dbReference>
<evidence type="ECO:0000256" key="1">
    <source>
        <dbReference type="ARBA" id="ARBA00005771"/>
    </source>
</evidence>
<dbReference type="InterPro" id="IPR027417">
    <property type="entry name" value="P-loop_NTPase"/>
</dbReference>
<protein>
    <submittedName>
        <fullName evidence="4">Sulfotransferase 2B1</fullName>
    </submittedName>
</protein>
<dbReference type="Proteomes" id="UP000830375">
    <property type="component" value="Unassembled WGS sequence"/>
</dbReference>
<reference evidence="4 5" key="1">
    <citation type="submission" date="2022-01" db="EMBL/GenBank/DDBJ databases">
        <title>A high-quality chromosome-level genome assembly of rohu carp, Labeo rohita.</title>
        <authorList>
            <person name="Arick M.A. II"/>
            <person name="Hsu C.-Y."/>
            <person name="Magbanua Z."/>
            <person name="Pechanova O."/>
            <person name="Grover C."/>
            <person name="Miller E."/>
            <person name="Thrash A."/>
            <person name="Ezzel L."/>
            <person name="Alam S."/>
            <person name="Benzie J."/>
            <person name="Hamilton M."/>
            <person name="Karsi A."/>
            <person name="Lawrence M.L."/>
            <person name="Peterson D.G."/>
        </authorList>
    </citation>
    <scope>NUCLEOTIDE SEQUENCE [LARGE SCALE GENOMIC DNA]</scope>
    <source>
        <strain evidence="5">BAU-BD-2019</strain>
        <tissue evidence="4">Blood</tissue>
    </source>
</reference>
<feature type="domain" description="Sulfotransferase" evidence="3">
    <location>
        <begin position="883"/>
        <end position="1127"/>
    </location>
</feature>
<sequence>MADNDLYMVYHGLLLPKIVHSEESLKYLENFQVKDDDVFAVTYPKSGTTWMQEILPPLLNGGDLTSVETIPNWDRAPWLEETRAALVLDKLPSPRAIVSHMHYHLMPPSFFKSKAKVIYVTRNPKDVIVSSFHFHQMASFLEDPGTFEEFTDKFLSGKVFFAKWTDHVKSWQKPELGDRIMYITYEEMLQDLRGVLSRILKFLGRELSAEALDRVVDHCTFKNMKTNKMSNYTLVPQEFMDNKKSPFLRKGIAGDWKNYFSPELDAKFTAFSKSTMQRMADSDLYLVYHGLMLPKVAHSEESLKYLENFQVKDDDVFAVTYPKSGTTWMQEILPPLLNGGDLTSVETVPNWDRAPWLEETRAPLVLDKLPSPRAIVSHMQYQLMPSSFFKSKAKVIYVTRNPKDVIVSSFHFHQMASFLEDPGTFEEFTDKFLSGKVLFGKWTDHVKSWRKPELGDRIMYITYEEMVQDLHDALSRILKFLGRELSAEALDRVVDHCTFKNMKTNKMSNYSLVPQDIMDNMKSPFLRKGVAGDWKNHFSPELDAKFTAVIQEEMKGKHGEQNFLVFPRPVSREWRTAICIWITMVSCCLKASHSEESLRYFENFQVKDDDVFAVTYPKSGTTWMQEILPLLLNGGDLTPVETIPNWDRVPWLEEIRAALVLDKAPSPRAIVSHIQYHLMPPSFFKSKAKVIYVTRNPKDALVSSFHFHQMASFLENPGTLEEFTDKFLSGKVLFGKWTDHIKSWRNPELGDRIMYITYEEMLQDLHDALSRILKFLGRELSAEALDRVVHHCTFKNMKTNKMSNYSMVPQEFMDNKKSPFLRKGVAGDWKNYFSPELDAKFTAFGQQRMAGSDLYLVYHGLLLPKASHSEESLKYLENFQVKDDDVFAVTYPKSGTTWMQEILPLLLNGGDLKAVENVPSWDRAPWLEETRAPVVLDKLPSPRAIVSHMQYNLMPPSFFKSKAKVIYVTRNPKDAFVSSFHFHQMASFLEDPGTFEEFTDKFLSGKVLFGKWTDHVKSWRNPELGDRIMCITYEEMLQDLHDALSRILKFLGRELSAEALDRVVHHCTFKNMKTNKMSNYSMVPEGVMDEKKSPFLRKGVAGDWKNHFSPELDAKFTAVIQEEMKGSNIRFPWDKE</sequence>
<gene>
    <name evidence="4" type="ORF">H4Q32_017242</name>
</gene>
<feature type="domain" description="Sulfotransferase" evidence="3">
    <location>
        <begin position="35"/>
        <end position="279"/>
    </location>
</feature>
<evidence type="ECO:0000313" key="4">
    <source>
        <dbReference type="EMBL" id="KAI2654946.1"/>
    </source>
</evidence>
<comment type="similarity">
    <text evidence="1">Belongs to the sulfotransferase 1 family.</text>
</comment>
<evidence type="ECO:0000313" key="5">
    <source>
        <dbReference type="Proteomes" id="UP000830375"/>
    </source>
</evidence>